<keyword evidence="2" id="KW-0624">Polysaccharide degradation</keyword>
<protein>
    <submittedName>
        <fullName evidence="5">DNRLRE domain-containing protein</fullName>
    </submittedName>
</protein>
<keyword evidence="2" id="KW-0119">Carbohydrate metabolism</keyword>
<keyword evidence="6" id="KW-1185">Reference proteome</keyword>
<dbReference type="Pfam" id="PF12671">
    <property type="entry name" value="Amidase_6"/>
    <property type="match status" value="1"/>
</dbReference>
<dbReference type="InterPro" id="IPR024301">
    <property type="entry name" value="Amidase_6"/>
</dbReference>
<dbReference type="NCBIfam" id="NF033679">
    <property type="entry name" value="DNRLRE_dom"/>
    <property type="match status" value="2"/>
</dbReference>
<dbReference type="Proteomes" id="UP001356428">
    <property type="component" value="Chromosome"/>
</dbReference>
<feature type="signal peptide" evidence="3">
    <location>
        <begin position="1"/>
        <end position="35"/>
    </location>
</feature>
<proteinExistence type="predicted"/>
<name>A0ABZ1F2I6_9ACTN</name>
<dbReference type="Gene3D" id="2.60.40.10">
    <property type="entry name" value="Immunoglobulins"/>
    <property type="match status" value="1"/>
</dbReference>
<evidence type="ECO:0000256" key="2">
    <source>
        <dbReference type="ARBA" id="ARBA00023326"/>
    </source>
</evidence>
<keyword evidence="1" id="KW-0326">Glycosidase</keyword>
<dbReference type="SMART" id="SM00060">
    <property type="entry name" value="FN3"/>
    <property type="match status" value="1"/>
</dbReference>
<dbReference type="RefSeq" id="WP_326703297.1">
    <property type="nucleotide sequence ID" value="NZ_CP109083.1"/>
</dbReference>
<keyword evidence="3" id="KW-0732">Signal</keyword>
<dbReference type="EMBL" id="CP109083">
    <property type="protein sequence ID" value="WSB10629.1"/>
    <property type="molecule type" value="Genomic_DNA"/>
</dbReference>
<feature type="domain" description="Fibronectin type-III" evidence="4">
    <location>
        <begin position="871"/>
        <end position="966"/>
    </location>
</feature>
<evidence type="ECO:0000256" key="3">
    <source>
        <dbReference type="SAM" id="SignalP"/>
    </source>
</evidence>
<dbReference type="PROSITE" id="PS50853">
    <property type="entry name" value="FN3"/>
    <property type="match status" value="1"/>
</dbReference>
<dbReference type="Gene3D" id="3.90.1720.10">
    <property type="entry name" value="endopeptidase domain like (from Nostoc punctiforme)"/>
    <property type="match status" value="1"/>
</dbReference>
<dbReference type="Pfam" id="PF00041">
    <property type="entry name" value="fn3"/>
    <property type="match status" value="1"/>
</dbReference>
<evidence type="ECO:0000256" key="1">
    <source>
        <dbReference type="ARBA" id="ARBA00023295"/>
    </source>
</evidence>
<dbReference type="Gene3D" id="2.60.120.970">
    <property type="match status" value="1"/>
</dbReference>
<organism evidence="5 6">
    <name type="scientific">Streptomyces cyaneofuscatus</name>
    <dbReference type="NCBI Taxonomy" id="66883"/>
    <lineage>
        <taxon>Bacteria</taxon>
        <taxon>Bacillati</taxon>
        <taxon>Actinomycetota</taxon>
        <taxon>Actinomycetes</taxon>
        <taxon>Kitasatosporales</taxon>
        <taxon>Streptomycetaceae</taxon>
        <taxon>Streptomyces</taxon>
    </lineage>
</organism>
<dbReference type="InterPro" id="IPR003961">
    <property type="entry name" value="FN3_dom"/>
</dbReference>
<keyword evidence="1" id="KW-0378">Hydrolase</keyword>
<gene>
    <name evidence="5" type="ORF">OG849_26955</name>
</gene>
<dbReference type="CDD" id="cd00063">
    <property type="entry name" value="FN3"/>
    <property type="match status" value="1"/>
</dbReference>
<evidence type="ECO:0000259" key="4">
    <source>
        <dbReference type="PROSITE" id="PS50853"/>
    </source>
</evidence>
<sequence length="1315" mass="138073">MTDIRGKSTMLTRRRFRAALIAACAMSLIGTTTSAATLRPDRAAEPAPATVPVDGLASAQQTAARSGHRAEAVSERTATTTTWANADGTVTVDYHGAPVRLPDEDAAGGWRPVDADLVRAAKGTYAAKAHPAGLRLAGEYTGRGTAPLIRMGSGDQSLTLGWRGPLPQPSIDGDTATYHDALPATDVVVEATRTGAEQYVVLKDRTATENGTFTLPLEAPGLTARRGLDGSVSFLDRTSGLPVGSVPAPVMWDATKDERSGDHPHRGEVSMDVVQNGDSVELKFTADPAFLKDGRTRYPVTIDPAVKLGDTFDTFVQQGYGTDQSHTTELKLGNNGSGQVARSFMSFPTGSLRGKHILSSSLNLYEYHSWSCSPRAWEVWSAGAASAATRWANQPKWNAKFASSTATKGFSSSCAAGYVSADTTALVKEWAAKNVTVGTLGLRAADEKDSYGWKRFNSSDATSNDPYLSVTYNTAPGAPAVGAPTPGGTAGSQVYVTSTTPTFTFRTSDADNNALTGAWEVTEGSASVATGTTASAAAGSTVTVKIPAGKLVNGRSYGFRARTSDGTDTSAWSASTAFKVDLSKAPPAPADLPQAPLTGGTETVNPILSGVVTAPAGGSPTAEFVLRTAAGAVVGSNPLGSVDVESGKRAALEIGDGTVVDGGSYTWQMRACTAGGCSAYTAPTAFTVRVPAPLPDPSPVTVTLPVTEDTAVRSGAPAPVRDELLRVGGEDTDRWRSYLKPDLSALPAGARITGATLSLDGDRCLGACEAHQIEAHPLNEAWDWAAGDFDSLNSVESVEAYATSAADPAALDVTEAVAHWFSDPESNHGLALRADDEDSDTVTGVAYRSSRSAEAPQTRPRLRVAYLPATAPGKPSGVQTVPGDRSVVATWNPPQDTGTSVPEELTYRVTVRDSGDAQVAEVITADRRAVFGSLANGTGYTISVAAVNPHATGQGTRSSLVRPGAAAADATALKEVVKQFTTASDGLLSGTYPTVDAALAAAPRAASFETLLRARAASILADRAANNRHGLAYRDFTSSLAEAVISGSGSTATLRLTRTGSRTEVADGTPSEPIEEETDEEYVFALPGGGKPPVLQRISDDRDVYGELPSDESVRTAVTSENADGADVPEAFDAPAVAMDADGFSLADPSPAPLAARASLNRSGAAAWAKKHAKDKDEFGADCTNFVSKALNRGGKMAMKRPGWYRSDHYWWRSYGFLGNQTFSWAASNHLYSFFNKEAKVTWRKYDTQATPGDVVFWQWKSNKPIQHASMVIAKSGSKVTIAQHTSKHRTSTMSSARSRNRPSKVWIAHVTPRW</sequence>
<accession>A0ABZ1F2I6</accession>
<dbReference type="InterPro" id="IPR013783">
    <property type="entry name" value="Ig-like_fold"/>
</dbReference>
<dbReference type="SUPFAM" id="SSF49265">
    <property type="entry name" value="Fibronectin type III"/>
    <property type="match status" value="1"/>
</dbReference>
<reference evidence="5 6" key="1">
    <citation type="submission" date="2022-10" db="EMBL/GenBank/DDBJ databases">
        <title>The complete genomes of actinobacterial strains from the NBC collection.</title>
        <authorList>
            <person name="Joergensen T.S."/>
            <person name="Alvarez Arevalo M."/>
            <person name="Sterndorff E.B."/>
            <person name="Faurdal D."/>
            <person name="Vuksanovic O."/>
            <person name="Mourched A.-S."/>
            <person name="Charusanti P."/>
            <person name="Shaw S."/>
            <person name="Blin K."/>
            <person name="Weber T."/>
        </authorList>
    </citation>
    <scope>NUCLEOTIDE SEQUENCE [LARGE SCALE GENOMIC DNA]</scope>
    <source>
        <strain evidence="5 6">NBC 01792</strain>
    </source>
</reference>
<evidence type="ECO:0000313" key="6">
    <source>
        <dbReference type="Proteomes" id="UP001356428"/>
    </source>
</evidence>
<feature type="chain" id="PRO_5045663333" evidence="3">
    <location>
        <begin position="36"/>
        <end position="1315"/>
    </location>
</feature>
<evidence type="ECO:0000313" key="5">
    <source>
        <dbReference type="EMBL" id="WSB10629.1"/>
    </source>
</evidence>
<dbReference type="InterPro" id="IPR036116">
    <property type="entry name" value="FN3_sf"/>
</dbReference>